<dbReference type="KEGG" id="zmm:Zmob_0528"/>
<reference evidence="3 4" key="1">
    <citation type="journal article" date="2011" name="J. Bacteriol.">
        <title>Genome sequence of the ethanol-producing Zymomonas mobilis subsp. mobilis lectotype strain ATCC 10988.</title>
        <authorList>
            <person name="Pappas K.M."/>
            <person name="Kouvelis V.N."/>
            <person name="Saunders E."/>
            <person name="Brettin T.S."/>
            <person name="Bruce D."/>
            <person name="Detter C."/>
            <person name="Balakireva M."/>
            <person name="Han C.S."/>
            <person name="Savvakis G."/>
            <person name="Kyrpides N.C."/>
            <person name="Typas M.A."/>
        </authorList>
    </citation>
    <scope>NUCLEOTIDE SEQUENCE [LARGE SCALE GENOMIC DNA]</scope>
    <source>
        <strain evidence="4">ATCC 10988 / DSM 424 / CCUG 17860 / LMG 404 / NCIMB 8938 / NRRL B-806 / ZM1</strain>
    </source>
</reference>
<dbReference type="PANTHER" id="PTHR43540">
    <property type="entry name" value="PEROXYUREIDOACRYLATE/UREIDOACRYLATE AMIDOHYDROLASE-RELATED"/>
    <property type="match status" value="1"/>
</dbReference>
<feature type="domain" description="Isochorismatase-like" evidence="2">
    <location>
        <begin position="9"/>
        <end position="191"/>
    </location>
</feature>
<accession>A0A0H3FX42</accession>
<name>A0A0H3FX42_ZYMMA</name>
<dbReference type="RefSeq" id="WP_011240638.1">
    <property type="nucleotide sequence ID" value="NC_017262.1"/>
</dbReference>
<dbReference type="Gene3D" id="3.40.50.850">
    <property type="entry name" value="Isochorismatase-like"/>
    <property type="match status" value="1"/>
</dbReference>
<proteinExistence type="predicted"/>
<dbReference type="PANTHER" id="PTHR43540:SF16">
    <property type="entry name" value="ISOCHORISMATASE-LIKE DOMAIN-CONTAINING PROTEIN"/>
    <property type="match status" value="1"/>
</dbReference>
<organism evidence="3 4">
    <name type="scientific">Zymomonas mobilis subsp. mobilis (strain ATCC 10988 / DSM 424 / LMG 404 / NCIMB 8938 / NRRL B-806 / ZM1)</name>
    <dbReference type="NCBI Taxonomy" id="555217"/>
    <lineage>
        <taxon>Bacteria</taxon>
        <taxon>Pseudomonadati</taxon>
        <taxon>Pseudomonadota</taxon>
        <taxon>Alphaproteobacteria</taxon>
        <taxon>Sphingomonadales</taxon>
        <taxon>Zymomonadaceae</taxon>
        <taxon>Zymomonas</taxon>
    </lineage>
</organism>
<protein>
    <submittedName>
        <fullName evidence="3">Isochorismatase hydrolase</fullName>
    </submittedName>
</protein>
<evidence type="ECO:0000259" key="2">
    <source>
        <dbReference type="Pfam" id="PF00857"/>
    </source>
</evidence>
<dbReference type="SUPFAM" id="SSF52499">
    <property type="entry name" value="Isochorismatase-like hydrolases"/>
    <property type="match status" value="1"/>
</dbReference>
<dbReference type="GO" id="GO:0016787">
    <property type="term" value="F:hydrolase activity"/>
    <property type="evidence" value="ECO:0007669"/>
    <property type="project" value="UniProtKB-KW"/>
</dbReference>
<dbReference type="EMBL" id="CP002850">
    <property type="protein sequence ID" value="AEH62374.1"/>
    <property type="molecule type" value="Genomic_DNA"/>
</dbReference>
<dbReference type="InterPro" id="IPR036380">
    <property type="entry name" value="Isochorismatase-like_sf"/>
</dbReference>
<sequence>MTTDKAKKTALLLIEYQNDFANPNGVFYEAVKPVMDASGMLENTQDLVAKARALGVHILFCPITFTADYHEMNPQTHGILKAILEKQAFQQGSWGAEIIEQLPVKETDIVIEGKRGLSGFYSTNLDFILRQLKIETLAVAGFLTNCCVEATLRTGYEKGFDTVALTDCTAATSAEEQQFSVTKNFPMFSRPLPYQDFLTELTSGNRTDTSGGGYAG</sequence>
<dbReference type="InterPro" id="IPR050272">
    <property type="entry name" value="Isochorismatase-like_hydrls"/>
</dbReference>
<dbReference type="InterPro" id="IPR000868">
    <property type="entry name" value="Isochorismatase-like_dom"/>
</dbReference>
<evidence type="ECO:0000313" key="4">
    <source>
        <dbReference type="Proteomes" id="UP000001494"/>
    </source>
</evidence>
<evidence type="ECO:0000256" key="1">
    <source>
        <dbReference type="ARBA" id="ARBA00022801"/>
    </source>
</evidence>
<dbReference type="AlphaFoldDB" id="A0A0H3FX42"/>
<dbReference type="Pfam" id="PF00857">
    <property type="entry name" value="Isochorismatase"/>
    <property type="match status" value="1"/>
</dbReference>
<dbReference type="HOGENOM" id="CLU_068979_8_2_5"/>
<dbReference type="OrthoDB" id="9807387at2"/>
<gene>
    <name evidence="3" type="ordered locus">Zmob_0528</name>
</gene>
<dbReference type="CDD" id="cd00431">
    <property type="entry name" value="cysteine_hydrolases"/>
    <property type="match status" value="1"/>
</dbReference>
<evidence type="ECO:0000313" key="3">
    <source>
        <dbReference type="EMBL" id="AEH62374.1"/>
    </source>
</evidence>
<dbReference type="eggNOG" id="COG1335">
    <property type="taxonomic scope" value="Bacteria"/>
</dbReference>
<dbReference type="Proteomes" id="UP000001494">
    <property type="component" value="Chromosome"/>
</dbReference>
<keyword evidence="1 3" id="KW-0378">Hydrolase</keyword>